<evidence type="ECO:0000256" key="1">
    <source>
        <dbReference type="SAM" id="Phobius"/>
    </source>
</evidence>
<protein>
    <submittedName>
        <fullName evidence="2">Uncharacterized protein</fullName>
    </submittedName>
</protein>
<evidence type="ECO:0000313" key="3">
    <source>
        <dbReference type="Proteomes" id="UP000008841"/>
    </source>
</evidence>
<accession>B3ED08</accession>
<reference evidence="2 3" key="1">
    <citation type="submission" date="2008-05" db="EMBL/GenBank/DDBJ databases">
        <title>Complete sequence of Chlorobium limicola DSM 245.</title>
        <authorList>
            <consortium name="US DOE Joint Genome Institute"/>
            <person name="Lucas S."/>
            <person name="Copeland A."/>
            <person name="Lapidus A."/>
            <person name="Glavina del Rio T."/>
            <person name="Dalin E."/>
            <person name="Tice H."/>
            <person name="Bruce D."/>
            <person name="Goodwin L."/>
            <person name="Pitluck S."/>
            <person name="Schmutz J."/>
            <person name="Larimer F."/>
            <person name="Land M."/>
            <person name="Hauser L."/>
            <person name="Kyrpides N."/>
            <person name="Ovchinnikova G."/>
            <person name="Zhao F."/>
            <person name="Li T."/>
            <person name="Liu Z."/>
            <person name="Overmann J."/>
            <person name="Bryant D.A."/>
            <person name="Richardson P."/>
        </authorList>
    </citation>
    <scope>NUCLEOTIDE SEQUENCE [LARGE SCALE GENOMIC DNA]</scope>
    <source>
        <strain evidence="3">DSM 245 / NBRC 103803 / 6330</strain>
    </source>
</reference>
<keyword evidence="1" id="KW-0812">Transmembrane</keyword>
<dbReference type="AlphaFoldDB" id="B3ED08"/>
<dbReference type="RefSeq" id="WP_012466310.1">
    <property type="nucleotide sequence ID" value="NC_010803.1"/>
</dbReference>
<organism evidence="2 3">
    <name type="scientific">Chlorobium limicola (strain DSM 245 / NBRC 103803 / 6330)</name>
    <dbReference type="NCBI Taxonomy" id="290315"/>
    <lineage>
        <taxon>Bacteria</taxon>
        <taxon>Pseudomonadati</taxon>
        <taxon>Chlorobiota</taxon>
        <taxon>Chlorobiia</taxon>
        <taxon>Chlorobiales</taxon>
        <taxon>Chlorobiaceae</taxon>
        <taxon>Chlorobium/Pelodictyon group</taxon>
        <taxon>Chlorobium</taxon>
    </lineage>
</organism>
<gene>
    <name evidence="2" type="ordered locus">Clim_1373</name>
</gene>
<proteinExistence type="predicted"/>
<dbReference type="EMBL" id="CP001097">
    <property type="protein sequence ID" value="ACD90433.1"/>
    <property type="molecule type" value="Genomic_DNA"/>
</dbReference>
<keyword evidence="1" id="KW-1133">Transmembrane helix</keyword>
<keyword evidence="1" id="KW-0472">Membrane</keyword>
<name>B3ED08_CHLL2</name>
<feature type="transmembrane region" description="Helical" evidence="1">
    <location>
        <begin position="33"/>
        <end position="52"/>
    </location>
</feature>
<sequence length="75" mass="7380">MESLKPPDGVLKAAAGVAGAAVIGPLAAPLMPVLAGIAVAGLGIFAAGSVIGQVADSVMRKEPNDDIEDRLPFNG</sequence>
<dbReference type="HOGENOM" id="CLU_197367_0_0_10"/>
<dbReference type="KEGG" id="cli:Clim_1373"/>
<dbReference type="Proteomes" id="UP000008841">
    <property type="component" value="Chromosome"/>
</dbReference>
<evidence type="ECO:0000313" key="2">
    <source>
        <dbReference type="EMBL" id="ACD90433.1"/>
    </source>
</evidence>